<reference evidence="2" key="1">
    <citation type="submission" date="2022-10" db="EMBL/GenBank/DDBJ databases">
        <authorList>
            <person name="Hyden B.L."/>
            <person name="Feng K."/>
            <person name="Yates T."/>
            <person name="Jawdy S."/>
            <person name="Smart L.B."/>
            <person name="Muchero W."/>
        </authorList>
    </citation>
    <scope>NUCLEOTIDE SEQUENCE</scope>
    <source>
        <tissue evidence="2">Shoot tip</tissue>
    </source>
</reference>
<protein>
    <recommendedName>
        <fullName evidence="1">Reverse transcriptase zinc-binding domain-containing protein</fullName>
    </recommendedName>
</protein>
<accession>A0AAD6NPL5</accession>
<feature type="domain" description="Reverse transcriptase zinc-binding" evidence="1">
    <location>
        <begin position="2"/>
        <end position="87"/>
    </location>
</feature>
<dbReference type="AlphaFoldDB" id="A0AAD6NPL5"/>
<dbReference type="Proteomes" id="UP001162972">
    <property type="component" value="Unassembled WGS sequence"/>
</dbReference>
<keyword evidence="3" id="KW-1185">Reference proteome</keyword>
<dbReference type="PANTHER" id="PTHR33116:SF84">
    <property type="entry name" value="RNA-DIRECTED DNA POLYMERASE"/>
    <property type="match status" value="1"/>
</dbReference>
<dbReference type="InterPro" id="IPR026960">
    <property type="entry name" value="RVT-Znf"/>
</dbReference>
<dbReference type="Pfam" id="PF13966">
    <property type="entry name" value="zf-RVT"/>
    <property type="match status" value="1"/>
</dbReference>
<gene>
    <name evidence="2" type="ORF">OIU84_026821</name>
</gene>
<dbReference type="PANTHER" id="PTHR33116">
    <property type="entry name" value="REVERSE TRANSCRIPTASE ZINC-BINDING DOMAIN-CONTAINING PROTEIN-RELATED-RELATED"/>
    <property type="match status" value="1"/>
</dbReference>
<comment type="caution">
    <text evidence="2">The sequence shown here is derived from an EMBL/GenBank/DDBJ whole genome shotgun (WGS) entry which is preliminary data.</text>
</comment>
<proteinExistence type="predicted"/>
<sequence length="186" mass="22352">MYTIQSAWEITRPRHNTCLAHEFIWHVGHIPRQAFMLWLTFNQRLQTLDRVQRFMGPSISTTCVLCGEVEESHDHLFLLCRYSSKIWRSLNARAHIHWPNLPWSRLKLWAIGRYRNKRKTKFIILKLLLASAIYDIWYERNRRSFSNQFTPAKKVEEDIFQIIRAHLINGVKVDDLPPTQRLIWEV</sequence>
<evidence type="ECO:0000313" key="3">
    <source>
        <dbReference type="Proteomes" id="UP001162972"/>
    </source>
</evidence>
<reference evidence="2" key="2">
    <citation type="journal article" date="2023" name="Int. J. Mol. Sci.">
        <title>De Novo Assembly and Annotation of 11 Diverse Shrub Willow (Salix) Genomes Reveals Novel Gene Organization in Sex-Linked Regions.</title>
        <authorList>
            <person name="Hyden B."/>
            <person name="Feng K."/>
            <person name="Yates T.B."/>
            <person name="Jawdy S."/>
            <person name="Cereghino C."/>
            <person name="Smart L.B."/>
            <person name="Muchero W."/>
        </authorList>
    </citation>
    <scope>NUCLEOTIDE SEQUENCE</scope>
    <source>
        <tissue evidence="2">Shoot tip</tissue>
    </source>
</reference>
<evidence type="ECO:0000259" key="1">
    <source>
        <dbReference type="Pfam" id="PF13966"/>
    </source>
</evidence>
<organism evidence="2 3">
    <name type="scientific">Salix udensis</name>
    <dbReference type="NCBI Taxonomy" id="889485"/>
    <lineage>
        <taxon>Eukaryota</taxon>
        <taxon>Viridiplantae</taxon>
        <taxon>Streptophyta</taxon>
        <taxon>Embryophyta</taxon>
        <taxon>Tracheophyta</taxon>
        <taxon>Spermatophyta</taxon>
        <taxon>Magnoliopsida</taxon>
        <taxon>eudicotyledons</taxon>
        <taxon>Gunneridae</taxon>
        <taxon>Pentapetalae</taxon>
        <taxon>rosids</taxon>
        <taxon>fabids</taxon>
        <taxon>Malpighiales</taxon>
        <taxon>Salicaceae</taxon>
        <taxon>Saliceae</taxon>
        <taxon>Salix</taxon>
    </lineage>
</organism>
<name>A0AAD6NPL5_9ROSI</name>
<dbReference type="EMBL" id="JAPFFJ010000614">
    <property type="protein sequence ID" value="KAJ6392570.1"/>
    <property type="molecule type" value="Genomic_DNA"/>
</dbReference>
<evidence type="ECO:0000313" key="2">
    <source>
        <dbReference type="EMBL" id="KAJ6392570.1"/>
    </source>
</evidence>